<evidence type="ECO:0000313" key="6">
    <source>
        <dbReference type="Proteomes" id="UP000623467"/>
    </source>
</evidence>
<proteinExistence type="predicted"/>
<reference evidence="5" key="1">
    <citation type="submission" date="2020-05" db="EMBL/GenBank/DDBJ databases">
        <title>Mycena genomes resolve the evolution of fungal bioluminescence.</title>
        <authorList>
            <person name="Tsai I.J."/>
        </authorList>
    </citation>
    <scope>NUCLEOTIDE SEQUENCE</scope>
    <source>
        <strain evidence="5">160909Yilan</strain>
    </source>
</reference>
<organism evidence="5 6">
    <name type="scientific">Mycena sanguinolenta</name>
    <dbReference type="NCBI Taxonomy" id="230812"/>
    <lineage>
        <taxon>Eukaryota</taxon>
        <taxon>Fungi</taxon>
        <taxon>Dikarya</taxon>
        <taxon>Basidiomycota</taxon>
        <taxon>Agaricomycotina</taxon>
        <taxon>Agaricomycetes</taxon>
        <taxon>Agaricomycetidae</taxon>
        <taxon>Agaricales</taxon>
        <taxon>Marasmiineae</taxon>
        <taxon>Mycenaceae</taxon>
        <taxon>Mycena</taxon>
    </lineage>
</organism>
<feature type="domain" description="Nephrocystin 3-like N-terminal" evidence="4">
    <location>
        <begin position="270"/>
        <end position="434"/>
    </location>
</feature>
<feature type="compositionally biased region" description="Basic and acidic residues" evidence="3">
    <location>
        <begin position="1079"/>
        <end position="1089"/>
    </location>
</feature>
<dbReference type="EMBL" id="JACAZH010000021">
    <property type="protein sequence ID" value="KAF7344585.1"/>
    <property type="molecule type" value="Genomic_DNA"/>
</dbReference>
<protein>
    <recommendedName>
        <fullName evidence="4">Nephrocystin 3-like N-terminal domain-containing protein</fullName>
    </recommendedName>
</protein>
<dbReference type="OrthoDB" id="21416at2759"/>
<feature type="compositionally biased region" description="Low complexity" evidence="3">
    <location>
        <begin position="1024"/>
        <end position="1033"/>
    </location>
</feature>
<dbReference type="SUPFAM" id="SSF82171">
    <property type="entry name" value="DPP6 N-terminal domain-like"/>
    <property type="match status" value="1"/>
</dbReference>
<keyword evidence="2" id="KW-0175">Coiled coil</keyword>
<keyword evidence="1" id="KW-0677">Repeat</keyword>
<feature type="region of interest" description="Disordered" evidence="3">
    <location>
        <begin position="1004"/>
        <end position="1115"/>
    </location>
</feature>
<evidence type="ECO:0000256" key="3">
    <source>
        <dbReference type="SAM" id="MobiDB-lite"/>
    </source>
</evidence>
<feature type="compositionally biased region" description="Acidic residues" evidence="3">
    <location>
        <begin position="1068"/>
        <end position="1077"/>
    </location>
</feature>
<evidence type="ECO:0000313" key="5">
    <source>
        <dbReference type="EMBL" id="KAF7344585.1"/>
    </source>
</evidence>
<dbReference type="Pfam" id="PF24883">
    <property type="entry name" value="NPHP3_N"/>
    <property type="match status" value="1"/>
</dbReference>
<name>A0A8H6XQN1_9AGAR</name>
<sequence>MNISSDALQSTFQRALYKYIASLPEKKKKRRFIVACCATTSSPVTPDSINEAIQKVEQEHAKRPGMRTVQKILSPIVTALQDYDCILNALTSADPMPTALIWGALKIVIDGAHRFIDLFDTIKKELNLLAYQIQRINSYDRLYGEYDQLQKLFCYKSLLKAATSFSTAKLKNIVKDIEEDAERIEKFADILEATEGKAERRAAELERFRAENARVAAQAEWDAQAAWREQDEKYKQEERYHKVSAWLRADQANEDDTRQLHIHKNQHLCGTCEWVFKNSTYLAWRDGVLQPSIIWAHAPAAAGKSVLSAHLIHTLTESLGTDGAVAYHFYRFDQTHTSCEILCLLASQLLDAHWVRTHSISEDIYSKTQQNARARSPEIVQGLIQVLVSLLPKTYFILDGLDEECKQTPRWQEAAATIDFLAKLPDRVRLWCSSQIRPCISDKLKAYSAIDIQDSAKHDVAFYLSRDNPELNDLEVSDQDKDAVLKSLRERAGVNFLWASVMIRSLKEETTSLADMKQFVRDGLPETLDEYYRRSFERFAKTQRPLVSKVFALVAFARRPLRIGEVCEAVGLMRGKNPRSLRAEDMPFPSSLRALLPPLMEFPQEGCSKPDECICRLFHSTVREFLLRNPAVLRSGLDDTSDVLITPDVIGNACLLYLSQSRYSRLLTRNNDSDWVDASNKPVDQHQFHVYAAKYWDKHLDEIPPTDVLHRRVSAFITSANFETCVQVQSLWVDAQFGVWLSLDSPSECRAYLRRMFPKWFVTGSKEGKGLWLNFRVFVHEWKHFLRGPNMEPSPTYLPYKGELDRCWWPTLGPRNFLSKLKCKYTAFAFQKDQADPFSRTGYYQSEGVGADGTELVILKLKSRADSSLVFALERWACLENCPPTLQRTQTIVTTEKDTNWRSYVKGTKANIDRARAIVFSASNDFLRIGGQLFSRDDMGDYIPIPGFSPSSQSPPAYIEEFAVRGDVIALANRRGSSVEKMHHAGLPDDSLDLVGADLLHMEETSNESRAQHKVESDSESDFASESTDTSSTDSEDMGHETWSECSTEYSDDFGDDHITPWAGPVSDLDEDSDSDGDAFLKKALKVELKEDEENQGDYASSPDSESSSDESDLDPAAIVGYGRWHDDNEDHAWSDSDAGSGGGHGRFVGTRSLARNGRFLVSDVARRDGPMASITIFSQTSTGTPTRLFHFTRSIPFPLYDSPPAFHPSKSLVVWPLSAGDVLFADYHEKTYFVRKLRPSTLHTRHVFVKCHFSPCGSYIHFACFEGQKEASFQTDEEAPRLG</sequence>
<dbReference type="Proteomes" id="UP000623467">
    <property type="component" value="Unassembled WGS sequence"/>
</dbReference>
<accession>A0A8H6XQN1</accession>
<dbReference type="PANTHER" id="PTHR10039:SF17">
    <property type="entry name" value="FUNGAL STAND N-TERMINAL GOODBYE DOMAIN-CONTAINING PROTEIN-RELATED"/>
    <property type="match status" value="1"/>
</dbReference>
<evidence type="ECO:0000256" key="1">
    <source>
        <dbReference type="ARBA" id="ARBA00022737"/>
    </source>
</evidence>
<dbReference type="InterPro" id="IPR056884">
    <property type="entry name" value="NPHP3-like_N"/>
</dbReference>
<evidence type="ECO:0000259" key="4">
    <source>
        <dbReference type="Pfam" id="PF24883"/>
    </source>
</evidence>
<dbReference type="PANTHER" id="PTHR10039">
    <property type="entry name" value="AMELOGENIN"/>
    <property type="match status" value="1"/>
</dbReference>
<gene>
    <name evidence="5" type="ORF">MSAN_01940600</name>
</gene>
<keyword evidence="6" id="KW-1185">Reference proteome</keyword>
<comment type="caution">
    <text evidence="5">The sequence shown here is derived from an EMBL/GenBank/DDBJ whole genome shotgun (WGS) entry which is preliminary data.</text>
</comment>
<evidence type="ECO:0000256" key="2">
    <source>
        <dbReference type="SAM" id="Coils"/>
    </source>
</evidence>
<feature type="coiled-coil region" evidence="2">
    <location>
        <begin position="174"/>
        <end position="211"/>
    </location>
</feature>